<name>A0A8C1Z6Z1_CYPCA</name>
<dbReference type="PROSITE" id="PS50002">
    <property type="entry name" value="SH3"/>
    <property type="match status" value="1"/>
</dbReference>
<keyword evidence="3" id="KW-0344">Guanine-nucleotide releasing factor</keyword>
<feature type="region of interest" description="Disordered" evidence="6">
    <location>
        <begin position="1151"/>
        <end position="1186"/>
    </location>
</feature>
<evidence type="ECO:0000313" key="12">
    <source>
        <dbReference type="Proteomes" id="UP000694700"/>
    </source>
</evidence>
<feature type="compositionally biased region" description="Polar residues" evidence="6">
    <location>
        <begin position="1016"/>
        <end position="1028"/>
    </location>
</feature>
<dbReference type="GO" id="GO:0005737">
    <property type="term" value="C:cytoplasm"/>
    <property type="evidence" value="ECO:0007669"/>
    <property type="project" value="TreeGrafter"/>
</dbReference>
<evidence type="ECO:0000256" key="6">
    <source>
        <dbReference type="SAM" id="MobiDB-lite"/>
    </source>
</evidence>
<dbReference type="CDD" id="cd00170">
    <property type="entry name" value="SEC14"/>
    <property type="match status" value="1"/>
</dbReference>
<dbReference type="SMART" id="SM00516">
    <property type="entry name" value="SEC14"/>
    <property type="match status" value="1"/>
</dbReference>
<feature type="region of interest" description="Disordered" evidence="6">
    <location>
        <begin position="937"/>
        <end position="979"/>
    </location>
</feature>
<dbReference type="Pfam" id="PF23289">
    <property type="entry name" value="Spectrin_5"/>
    <property type="match status" value="1"/>
</dbReference>
<reference evidence="11" key="1">
    <citation type="submission" date="2025-08" db="UniProtKB">
        <authorList>
            <consortium name="Ensembl"/>
        </authorList>
    </citation>
    <scope>IDENTIFICATION</scope>
</reference>
<dbReference type="InterPro" id="IPR035899">
    <property type="entry name" value="DBL_dom_sf"/>
</dbReference>
<evidence type="ECO:0000259" key="10">
    <source>
        <dbReference type="PROSITE" id="PS50191"/>
    </source>
</evidence>
<dbReference type="Pfam" id="PF22697">
    <property type="entry name" value="SOS1_NGEF_PH"/>
    <property type="match status" value="1"/>
</dbReference>
<dbReference type="Gene3D" id="2.30.30.40">
    <property type="entry name" value="SH3 Domains"/>
    <property type="match status" value="1"/>
</dbReference>
<dbReference type="SUPFAM" id="SSF50729">
    <property type="entry name" value="PH domain-like"/>
    <property type="match status" value="1"/>
</dbReference>
<dbReference type="Proteomes" id="UP000694700">
    <property type="component" value="Unplaced"/>
</dbReference>
<dbReference type="PROSITE" id="PS00741">
    <property type="entry name" value="DH_1"/>
    <property type="match status" value="1"/>
</dbReference>
<dbReference type="SMART" id="SM00325">
    <property type="entry name" value="RhoGEF"/>
    <property type="match status" value="1"/>
</dbReference>
<dbReference type="InterPro" id="IPR001452">
    <property type="entry name" value="SH3_domain"/>
</dbReference>
<dbReference type="PROSITE" id="PS50003">
    <property type="entry name" value="PH_DOMAIN"/>
    <property type="match status" value="1"/>
</dbReference>
<dbReference type="Gene3D" id="2.30.29.30">
    <property type="entry name" value="Pleckstrin-homology domain (PH domain)/Phosphotyrosine-binding domain (PTB)"/>
    <property type="match status" value="1"/>
</dbReference>
<dbReference type="Gene3D" id="1.20.58.60">
    <property type="match status" value="1"/>
</dbReference>
<feature type="domain" description="CRAL-TRIO" evidence="10">
    <location>
        <begin position="55"/>
        <end position="210"/>
    </location>
</feature>
<dbReference type="InterPro" id="IPR055251">
    <property type="entry name" value="SOS1_NGEF_PH"/>
</dbReference>
<dbReference type="InterPro" id="IPR056466">
    <property type="entry name" value="Spectrin_DBS"/>
</dbReference>
<dbReference type="GO" id="GO:0005085">
    <property type="term" value="F:guanyl-nucleotide exchange factor activity"/>
    <property type="evidence" value="ECO:0007669"/>
    <property type="project" value="UniProtKB-KW"/>
</dbReference>
<feature type="domain" description="SH3" evidence="7">
    <location>
        <begin position="1088"/>
        <end position="1149"/>
    </location>
</feature>
<keyword evidence="1 5" id="KW-0728">SH3 domain</keyword>
<dbReference type="InterPro" id="IPR051336">
    <property type="entry name" value="RhoGEF_Guanine_NuclExch_SF"/>
</dbReference>
<dbReference type="PANTHER" id="PTHR22826:SF115">
    <property type="entry name" value="GUANINE NUCLEOTIDE EXCHANGE FACTOR DBS"/>
    <property type="match status" value="1"/>
</dbReference>
<evidence type="ECO:0000256" key="1">
    <source>
        <dbReference type="ARBA" id="ARBA00022443"/>
    </source>
</evidence>
<dbReference type="InterPro" id="IPR001251">
    <property type="entry name" value="CRAL-TRIO_dom"/>
</dbReference>
<dbReference type="InterPro" id="IPR011993">
    <property type="entry name" value="PH-like_dom_sf"/>
</dbReference>
<evidence type="ECO:0000259" key="7">
    <source>
        <dbReference type="PROSITE" id="PS50002"/>
    </source>
</evidence>
<dbReference type="Pfam" id="PF13716">
    <property type="entry name" value="CRAL_TRIO_2"/>
    <property type="match status" value="1"/>
</dbReference>
<feature type="region of interest" description="Disordered" evidence="6">
    <location>
        <begin position="992"/>
        <end position="1089"/>
    </location>
</feature>
<dbReference type="SUPFAM" id="SSF52087">
    <property type="entry name" value="CRAL/TRIO domain"/>
    <property type="match status" value="1"/>
</dbReference>
<dbReference type="SUPFAM" id="SSF48065">
    <property type="entry name" value="DBL homology domain (DH-domain)"/>
    <property type="match status" value="1"/>
</dbReference>
<feature type="domain" description="PH" evidence="8">
    <location>
        <begin position="810"/>
        <end position="926"/>
    </location>
</feature>
<evidence type="ECO:0000256" key="3">
    <source>
        <dbReference type="ARBA" id="ARBA00022658"/>
    </source>
</evidence>
<dbReference type="FunFam" id="2.30.29.30:FF:000078">
    <property type="entry name" value="Guanine nucleotide exchange factor DBS"/>
    <property type="match status" value="1"/>
</dbReference>
<dbReference type="PROSITE" id="PS50010">
    <property type="entry name" value="DH_2"/>
    <property type="match status" value="1"/>
</dbReference>
<dbReference type="InterPro" id="IPR001849">
    <property type="entry name" value="PH_domain"/>
</dbReference>
<dbReference type="SUPFAM" id="SSF46966">
    <property type="entry name" value="Spectrin repeat"/>
    <property type="match status" value="1"/>
</dbReference>
<dbReference type="Pfam" id="PF00018">
    <property type="entry name" value="SH3_1"/>
    <property type="match status" value="1"/>
</dbReference>
<dbReference type="PROSITE" id="PS50191">
    <property type="entry name" value="CRAL_TRIO"/>
    <property type="match status" value="1"/>
</dbReference>
<dbReference type="CDD" id="cd00160">
    <property type="entry name" value="RhoGEF"/>
    <property type="match status" value="1"/>
</dbReference>
<dbReference type="Pfam" id="PF00621">
    <property type="entry name" value="RhoGEF"/>
    <property type="match status" value="1"/>
</dbReference>
<dbReference type="AlphaFoldDB" id="A0A8C1Z6Z1"/>
<dbReference type="Ensembl" id="ENSCCRT00015059857.1">
    <property type="protein sequence ID" value="ENSCCRP00015057948.1"/>
    <property type="gene ID" value="ENSCCRG00015023782.1"/>
</dbReference>
<comment type="similarity">
    <text evidence="4">Belongs to the MCF2 family.</text>
</comment>
<dbReference type="SMART" id="SM00233">
    <property type="entry name" value="PH"/>
    <property type="match status" value="1"/>
</dbReference>
<protein>
    <submittedName>
        <fullName evidence="11">Mcf.2 cell line derived transforming sequence-like a</fullName>
    </submittedName>
</protein>
<feature type="domain" description="DH" evidence="9">
    <location>
        <begin position="612"/>
        <end position="792"/>
    </location>
</feature>
<keyword evidence="2" id="KW-0597">Phosphoprotein</keyword>
<sequence>MILTEESGTHLWPPENCRSWLKIPLEEMESFYRFTVCCEGLNYEIMQQESSPLCAADISPDLRKQFAFLSGGRGQNGSPIIIFPEYPAFGELEEQEFHNVLTYLTSIPSVCSTGVGFILVIDRRQDRWASVKGTLLRIAGSFPGNLQLVLVLRPTALFQRTISDIFFKLNKDEFKMKVPVIMLSSVTELHSYIDRTQLTQELGGTQEYCHEKWISHRTAIEGFALMVKKTAQTLQSFGTELAETELPNDVEATSNLLTVHTDKKDKMKEDLRIALCQGSRLLESINEPLVKDPDYTMNQDELENLATVQRLLGQLDETETAFDDFWDKHQTKLEQCLQLRHFEQNFREVRAHLDMVYDRLSGFSEVGISPAHVEHILKELNNHEERACEVLDRALTLACDADQLIEASHYAVDSILPKCSELRAVCEEISSILKAKKAYLLKAMELHQCLEKATKWCDDGIYLLASQPVDKCQSQDGAESALQEIERFLETANQHKLTDLSGIWRDYESVLTQDFRVQVDKVFQKQLSMQEMFEKRRVSLKKLAAKQTRPVQPVAPRPEAIIKSPISSEAHKEKTIEGDVINGNCRKGEIHLQNDGSRHPSVSDEEENFAVLRRHVMNELLETERAYVEELLCVLEGYGAEMDNPAMANLIPNTLLHKKDILFGNMPEIYQFHKKTFLRELEAYTDYPELVGRCFLERMTDLQIYEKYCQNKPRSESLWRQCSDCVFFQECQKKLEHKLGLDSYLLKPVQRITKYQLLLKELLKYSKGCEGEDDLQEALSSILGILKAVNDSMHLIAITGYEGNLSDLGRLMMQGSFSVWTEHKKGHAKVKDLARFKPMQRHLFLHEKALLFCKKREENGEGYEKAPSYSFKHSLSMTAVGITENAKGDNKKFEIWCNSREEVFIVQAPTPEIKTAWVNEIRKVLTGQLKAYREARQQKSSDQISQLTPTSTSLTLSPFKTNPKTLKKGEEKKTEPTAADLSTAVLLKSTEKVKDETVTSPNTERAAVAKKRFTLQGFSNLKSQKGSSPPSPDHKTKRHEIKSDPTPFGFRGFSKASLSVDASEENDGYSSAEDPMNSDPEDEGGKKLSPGRYVVVADHDKNGPQELTVKSGDSVQLVREGDDGRWFVCNLRTNKEGWVPAANLLTLIGESKSSQSLSSSEGSGSGNLSTSSSCSETYTSFSDIKA</sequence>
<dbReference type="SMART" id="SM00326">
    <property type="entry name" value="SH3"/>
    <property type="match status" value="1"/>
</dbReference>
<dbReference type="CDD" id="cd01227">
    <property type="entry name" value="PH_Dbs"/>
    <property type="match status" value="1"/>
</dbReference>
<dbReference type="PANTHER" id="PTHR22826">
    <property type="entry name" value="RHO GUANINE EXCHANGE FACTOR-RELATED"/>
    <property type="match status" value="1"/>
</dbReference>
<evidence type="ECO:0000256" key="4">
    <source>
        <dbReference type="ARBA" id="ARBA00049987"/>
    </source>
</evidence>
<dbReference type="InterPro" id="IPR036028">
    <property type="entry name" value="SH3-like_dom_sf"/>
</dbReference>
<evidence type="ECO:0000259" key="9">
    <source>
        <dbReference type="PROSITE" id="PS50010"/>
    </source>
</evidence>
<dbReference type="InterPro" id="IPR036865">
    <property type="entry name" value="CRAL-TRIO_dom_sf"/>
</dbReference>
<dbReference type="Gene3D" id="1.20.900.10">
    <property type="entry name" value="Dbl homology (DH) domain"/>
    <property type="match status" value="1"/>
</dbReference>
<evidence type="ECO:0000256" key="5">
    <source>
        <dbReference type="PROSITE-ProRule" id="PRU00192"/>
    </source>
</evidence>
<proteinExistence type="inferred from homology"/>
<dbReference type="InterPro" id="IPR035534">
    <property type="entry name" value="DBS_PH"/>
</dbReference>
<evidence type="ECO:0000256" key="2">
    <source>
        <dbReference type="ARBA" id="ARBA00022553"/>
    </source>
</evidence>
<organism evidence="11 12">
    <name type="scientific">Cyprinus carpio</name>
    <name type="common">Common carp</name>
    <dbReference type="NCBI Taxonomy" id="7962"/>
    <lineage>
        <taxon>Eukaryota</taxon>
        <taxon>Metazoa</taxon>
        <taxon>Chordata</taxon>
        <taxon>Craniata</taxon>
        <taxon>Vertebrata</taxon>
        <taxon>Euteleostomi</taxon>
        <taxon>Actinopterygii</taxon>
        <taxon>Neopterygii</taxon>
        <taxon>Teleostei</taxon>
        <taxon>Ostariophysi</taxon>
        <taxon>Cypriniformes</taxon>
        <taxon>Cyprinidae</taxon>
        <taxon>Cyprininae</taxon>
        <taxon>Cyprinus</taxon>
    </lineage>
</organism>
<dbReference type="SUPFAM" id="SSF50044">
    <property type="entry name" value="SH3-domain"/>
    <property type="match status" value="1"/>
</dbReference>
<dbReference type="GO" id="GO:0035556">
    <property type="term" value="P:intracellular signal transduction"/>
    <property type="evidence" value="ECO:0007669"/>
    <property type="project" value="InterPro"/>
</dbReference>
<accession>A0A8C1Z6Z1</accession>
<evidence type="ECO:0000313" key="11">
    <source>
        <dbReference type="Ensembl" id="ENSCCRP00015057948.1"/>
    </source>
</evidence>
<feature type="compositionally biased region" description="Low complexity" evidence="6">
    <location>
        <begin position="947"/>
        <end position="958"/>
    </location>
</feature>
<dbReference type="CDD" id="cd11857">
    <property type="entry name" value="SH3_DBS"/>
    <property type="match status" value="1"/>
</dbReference>
<evidence type="ECO:0000259" key="8">
    <source>
        <dbReference type="PROSITE" id="PS50003"/>
    </source>
</evidence>
<dbReference type="InterPro" id="IPR000219">
    <property type="entry name" value="DH_dom"/>
</dbReference>
<dbReference type="InterPro" id="IPR001331">
    <property type="entry name" value="GDS_CDC24_CS"/>
</dbReference>
<dbReference type="GO" id="GO:0035025">
    <property type="term" value="P:positive regulation of Rho protein signal transduction"/>
    <property type="evidence" value="ECO:0007669"/>
    <property type="project" value="TreeGrafter"/>
</dbReference>
<dbReference type="InterPro" id="IPR035532">
    <property type="entry name" value="DBS_SH3"/>
</dbReference>